<evidence type="ECO:0000313" key="5">
    <source>
        <dbReference type="Proteomes" id="UP000693970"/>
    </source>
</evidence>
<dbReference type="OrthoDB" id="6036at2759"/>
<dbReference type="SMART" id="SM00105">
    <property type="entry name" value="ArfGap"/>
    <property type="match status" value="1"/>
</dbReference>
<reference evidence="4" key="2">
    <citation type="submission" date="2021-04" db="EMBL/GenBank/DDBJ databases">
        <authorList>
            <person name="Podell S."/>
        </authorList>
    </citation>
    <scope>NUCLEOTIDE SEQUENCE</scope>
    <source>
        <strain evidence="4">Hildebrandi</strain>
    </source>
</reference>
<comment type="caution">
    <text evidence="4">The sequence shown here is derived from an EMBL/GenBank/DDBJ whole genome shotgun (WGS) entry which is preliminary data.</text>
</comment>
<dbReference type="AlphaFoldDB" id="A0A9K3PT03"/>
<feature type="compositionally biased region" description="Pro residues" evidence="2">
    <location>
        <begin position="178"/>
        <end position="190"/>
    </location>
</feature>
<accession>A0A9K3PT03</accession>
<keyword evidence="5" id="KW-1185">Reference proteome</keyword>
<proteinExistence type="predicted"/>
<dbReference type="PANTHER" id="PTHR46085:SF3">
    <property type="entry name" value="ARF GTPASE ACTIVATING PROTEIN"/>
    <property type="match status" value="1"/>
</dbReference>
<dbReference type="EMBL" id="JAGRRH010000015">
    <property type="protein sequence ID" value="KAG7356189.1"/>
    <property type="molecule type" value="Genomic_DNA"/>
</dbReference>
<keyword evidence="1" id="KW-0862">Zinc</keyword>
<dbReference type="GO" id="GO:0005096">
    <property type="term" value="F:GTPase activator activity"/>
    <property type="evidence" value="ECO:0007669"/>
    <property type="project" value="InterPro"/>
</dbReference>
<feature type="compositionally biased region" description="Low complexity" evidence="2">
    <location>
        <begin position="224"/>
        <end position="236"/>
    </location>
</feature>
<protein>
    <submittedName>
        <fullName evidence="4">GTPase activating protein</fullName>
    </submittedName>
</protein>
<gene>
    <name evidence="4" type="ORF">IV203_000875</name>
</gene>
<evidence type="ECO:0000313" key="4">
    <source>
        <dbReference type="EMBL" id="KAG7356189.1"/>
    </source>
</evidence>
<evidence type="ECO:0000256" key="1">
    <source>
        <dbReference type="PROSITE-ProRule" id="PRU00288"/>
    </source>
</evidence>
<keyword evidence="1" id="KW-0479">Metal-binding</keyword>
<feature type="compositionally biased region" description="Low complexity" evidence="2">
    <location>
        <begin position="256"/>
        <end position="265"/>
    </location>
</feature>
<dbReference type="GO" id="GO:0008270">
    <property type="term" value="F:zinc ion binding"/>
    <property type="evidence" value="ECO:0007669"/>
    <property type="project" value="UniProtKB-KW"/>
</dbReference>
<reference evidence="4" key="1">
    <citation type="journal article" date="2021" name="Sci. Rep.">
        <title>Diploid genomic architecture of Nitzschia inconspicua, an elite biomass production diatom.</title>
        <authorList>
            <person name="Oliver A."/>
            <person name="Podell S."/>
            <person name="Pinowska A."/>
            <person name="Traller J.C."/>
            <person name="Smith S.R."/>
            <person name="McClure R."/>
            <person name="Beliaev A."/>
            <person name="Bohutskyi P."/>
            <person name="Hill E.A."/>
            <person name="Rabines A."/>
            <person name="Zheng H."/>
            <person name="Allen L.Z."/>
            <person name="Kuo A."/>
            <person name="Grigoriev I.V."/>
            <person name="Allen A.E."/>
            <person name="Hazlebeck D."/>
            <person name="Allen E.E."/>
        </authorList>
    </citation>
    <scope>NUCLEOTIDE SEQUENCE</scope>
    <source>
        <strain evidence="4">Hildebrandi</strain>
    </source>
</reference>
<dbReference type="InterPro" id="IPR001164">
    <property type="entry name" value="ArfGAP_dom"/>
</dbReference>
<feature type="domain" description="Arf-GAP" evidence="3">
    <location>
        <begin position="7"/>
        <end position="131"/>
    </location>
</feature>
<evidence type="ECO:0000259" key="3">
    <source>
        <dbReference type="PROSITE" id="PS50115"/>
    </source>
</evidence>
<keyword evidence="1" id="KW-0863">Zinc-finger</keyword>
<dbReference type="PANTHER" id="PTHR46085">
    <property type="entry name" value="ARFGAP/RECO-RELATED"/>
    <property type="match status" value="1"/>
</dbReference>
<dbReference type="Pfam" id="PF01412">
    <property type="entry name" value="ArfGap"/>
    <property type="match status" value="1"/>
</dbReference>
<name>A0A9K3PT03_9STRA</name>
<dbReference type="Proteomes" id="UP000693970">
    <property type="component" value="Unassembled WGS sequence"/>
</dbReference>
<dbReference type="PROSITE" id="PS50115">
    <property type="entry name" value="ARFGAP"/>
    <property type="match status" value="1"/>
</dbReference>
<feature type="region of interest" description="Disordered" evidence="2">
    <location>
        <begin position="160"/>
        <end position="265"/>
    </location>
</feature>
<evidence type="ECO:0000256" key="2">
    <source>
        <dbReference type="SAM" id="MobiDB-lite"/>
    </source>
</evidence>
<sequence length="453" mass="47951">MSLTAAEQKVRKLARLPSNCECANCGTTKKFGFSTVCIKYYTFVCNDCKSSHQAISHRCKSLTMSSWSDAEAAELQQKGNDYARRTWLQNAPPVGAGGRPKEGDPIDVFKRFVVDVYERKRYYGEDHGTTTTTTTTMAASGSPASMPAVVTAIPLSRPPVGGIPAPRASSQFQAPVRAPAPAPPPAPTPAPVADLLDFFSEPATTTSSVPSNGGNNTFTADFDAFAPKAPSTTAAPAPAPAPTPPTNDPFQPNFDSTTPSTSSAVPAATSGFAFLSAETASSPNITPAPIPAAKKPVMANHTMSEKSNFISSMNASTSQNQQGFGSGMNMGGGFGGMPSANMNMIQQQQQMMMMNNMGGVNGRNMMNNNNNMSGIVNGMNMMNMGGMNMNMMNNKYNNMNMGFGMMNGNNNNNPHMMMMNGGNVNNNGKKNSSSMNSLDMNISSMNAWTTGNK</sequence>
<feature type="compositionally biased region" description="Polar residues" evidence="2">
    <location>
        <begin position="202"/>
        <end position="219"/>
    </location>
</feature>
<organism evidence="4 5">
    <name type="scientific">Nitzschia inconspicua</name>
    <dbReference type="NCBI Taxonomy" id="303405"/>
    <lineage>
        <taxon>Eukaryota</taxon>
        <taxon>Sar</taxon>
        <taxon>Stramenopiles</taxon>
        <taxon>Ochrophyta</taxon>
        <taxon>Bacillariophyta</taxon>
        <taxon>Bacillariophyceae</taxon>
        <taxon>Bacillariophycidae</taxon>
        <taxon>Bacillariales</taxon>
        <taxon>Bacillariaceae</taxon>
        <taxon>Nitzschia</taxon>
    </lineage>
</organism>
<feature type="compositionally biased region" description="Pro residues" evidence="2">
    <location>
        <begin position="237"/>
        <end position="247"/>
    </location>
</feature>
<dbReference type="InterPro" id="IPR044820">
    <property type="entry name" value="AGD14-like"/>
</dbReference>